<dbReference type="Pfam" id="PF00147">
    <property type="entry name" value="Fibrinogen_C"/>
    <property type="match status" value="1"/>
</dbReference>
<feature type="chain" id="PRO_5044792855" description="Fibrinogen C-terminal domain-containing protein" evidence="4">
    <location>
        <begin position="19"/>
        <end position="420"/>
    </location>
</feature>
<feature type="signal peptide" evidence="4">
    <location>
        <begin position="1"/>
        <end position="18"/>
    </location>
</feature>
<evidence type="ECO:0000256" key="3">
    <source>
        <dbReference type="SAM" id="Coils"/>
    </source>
</evidence>
<feature type="domain" description="Fibrinogen C-terminal" evidence="5">
    <location>
        <begin position="286"/>
        <end position="420"/>
    </location>
</feature>
<keyword evidence="3" id="KW-0175">Coiled coil</keyword>
<dbReference type="AlphaFoldDB" id="A0ABD0J0T9"/>
<name>A0ABD0J0T9_9CAEN</name>
<evidence type="ECO:0000259" key="5">
    <source>
        <dbReference type="PROSITE" id="PS51406"/>
    </source>
</evidence>
<evidence type="ECO:0000256" key="4">
    <source>
        <dbReference type="SAM" id="SignalP"/>
    </source>
</evidence>
<dbReference type="Gene3D" id="2.60.40.10">
    <property type="entry name" value="Immunoglobulins"/>
    <property type="match status" value="1"/>
</dbReference>
<dbReference type="SMART" id="SM00186">
    <property type="entry name" value="FBG"/>
    <property type="match status" value="1"/>
</dbReference>
<organism evidence="6 7">
    <name type="scientific">Batillaria attramentaria</name>
    <dbReference type="NCBI Taxonomy" id="370345"/>
    <lineage>
        <taxon>Eukaryota</taxon>
        <taxon>Metazoa</taxon>
        <taxon>Spiralia</taxon>
        <taxon>Lophotrochozoa</taxon>
        <taxon>Mollusca</taxon>
        <taxon>Gastropoda</taxon>
        <taxon>Caenogastropoda</taxon>
        <taxon>Sorbeoconcha</taxon>
        <taxon>Cerithioidea</taxon>
        <taxon>Batillariidae</taxon>
        <taxon>Batillaria</taxon>
    </lineage>
</organism>
<comment type="subcellular location">
    <subcellularLocation>
        <location evidence="1">Secreted</location>
        <location evidence="1">Extracellular space</location>
        <location evidence="1">Extracellular matrix</location>
    </subcellularLocation>
</comment>
<feature type="coiled-coil region" evidence="3">
    <location>
        <begin position="263"/>
        <end position="290"/>
    </location>
</feature>
<dbReference type="Proteomes" id="UP001519460">
    <property type="component" value="Unassembled WGS sequence"/>
</dbReference>
<proteinExistence type="predicted"/>
<dbReference type="InterPro" id="IPR050373">
    <property type="entry name" value="Fibrinogen_C-term_domain"/>
</dbReference>
<accession>A0ABD0J0T9</accession>
<dbReference type="InterPro" id="IPR014716">
    <property type="entry name" value="Fibrinogen_a/b/g_C_1"/>
</dbReference>
<dbReference type="SUPFAM" id="SSF56496">
    <property type="entry name" value="Fibrinogen C-terminal domain-like"/>
    <property type="match status" value="1"/>
</dbReference>
<sequence length="420" mass="47015">MVARFLLICFFLAAATAAQDELQWTAGKVQNLSKCVGMEARFPWNYSLPDGGHLVDLQWYFQPEGAVEEKPKIIAIQSAGTFIPNVHEPFAPHSMTFIENAGLKIDNVALNNSGRYYVKADVRVHETATSYISTGVFLEVHDGPALVSGEDRLKVSYEVNTSSDANKNDSEVILKCGQFQTRGHPPASVTPSKDTLNSTSFEDGYFILSLDSSAKAGNYTCSLDSHSSHNTCQTKTDIKQGWAMVDEDHTELSVMRSHFETFQSQVNQQLQALLRRVEDLEQRVKGLDTMHRLTTQRDMSLRIDMQDFEGHSAYVVYRKFLVRGPSYSYSAHFGHASGPAGNSIGTDDYEFTTYDKDNDLKANGNCAEEYGGGGFWYSVCGYAGLNGRYGGYRYEGIFWYSWKNDFSAIRSVEMKIRPVH</sequence>
<protein>
    <recommendedName>
        <fullName evidence="5">Fibrinogen C-terminal domain-containing protein</fullName>
    </recommendedName>
</protein>
<dbReference type="InterPro" id="IPR002181">
    <property type="entry name" value="Fibrinogen_a/b/g_C_dom"/>
</dbReference>
<dbReference type="Gene3D" id="3.90.215.10">
    <property type="entry name" value="Gamma Fibrinogen, chain A, domain 1"/>
    <property type="match status" value="1"/>
</dbReference>
<evidence type="ECO:0000313" key="6">
    <source>
        <dbReference type="EMBL" id="KAK7446955.1"/>
    </source>
</evidence>
<dbReference type="InterPro" id="IPR036056">
    <property type="entry name" value="Fibrinogen-like_C"/>
</dbReference>
<dbReference type="EMBL" id="JACVVK020000777">
    <property type="protein sequence ID" value="KAK7446955.1"/>
    <property type="molecule type" value="Genomic_DNA"/>
</dbReference>
<evidence type="ECO:0000313" key="7">
    <source>
        <dbReference type="Proteomes" id="UP001519460"/>
    </source>
</evidence>
<reference evidence="6 7" key="1">
    <citation type="journal article" date="2023" name="Sci. Data">
        <title>Genome assembly of the Korean intertidal mud-creeper Batillaria attramentaria.</title>
        <authorList>
            <person name="Patra A.K."/>
            <person name="Ho P.T."/>
            <person name="Jun S."/>
            <person name="Lee S.J."/>
            <person name="Kim Y."/>
            <person name="Won Y.J."/>
        </authorList>
    </citation>
    <scope>NUCLEOTIDE SEQUENCE [LARGE SCALE GENOMIC DNA]</scope>
    <source>
        <strain evidence="6">Wonlab-2016</strain>
    </source>
</reference>
<evidence type="ECO:0000256" key="2">
    <source>
        <dbReference type="ARBA" id="ARBA00022530"/>
    </source>
</evidence>
<dbReference type="InterPro" id="IPR013783">
    <property type="entry name" value="Ig-like_fold"/>
</dbReference>
<dbReference type="PROSITE" id="PS51406">
    <property type="entry name" value="FIBRINOGEN_C_2"/>
    <property type="match status" value="1"/>
</dbReference>
<dbReference type="PANTHER" id="PTHR19143">
    <property type="entry name" value="FIBRINOGEN/TENASCIN/ANGIOPOEITIN"/>
    <property type="match status" value="1"/>
</dbReference>
<gene>
    <name evidence="6" type="ORF">BaRGS_00040234</name>
</gene>
<evidence type="ECO:0000256" key="1">
    <source>
        <dbReference type="ARBA" id="ARBA00004498"/>
    </source>
</evidence>
<comment type="caution">
    <text evidence="6">The sequence shown here is derived from an EMBL/GenBank/DDBJ whole genome shotgun (WGS) entry which is preliminary data.</text>
</comment>
<keyword evidence="2" id="KW-0272">Extracellular matrix</keyword>
<keyword evidence="2" id="KW-0964">Secreted</keyword>
<keyword evidence="7" id="KW-1185">Reference proteome</keyword>
<keyword evidence="4" id="KW-0732">Signal</keyword>